<protein>
    <recommendedName>
        <fullName evidence="3">Lipoprotein</fullName>
    </recommendedName>
</protein>
<dbReference type="KEGG" id="ptl:AOT13_15940"/>
<gene>
    <name evidence="1" type="ORF">BCV53_15980</name>
</gene>
<organism evidence="1 2">
    <name type="scientific">Parageobacillus thermoglucosidasius</name>
    <name type="common">Geobacillus thermoglucosidasius</name>
    <dbReference type="NCBI Taxonomy" id="1426"/>
    <lineage>
        <taxon>Bacteria</taxon>
        <taxon>Bacillati</taxon>
        <taxon>Bacillota</taxon>
        <taxon>Bacilli</taxon>
        <taxon>Bacillales</taxon>
        <taxon>Anoxybacillaceae</taxon>
        <taxon>Parageobacillus</taxon>
    </lineage>
</organism>
<name>A0AAN0YTR4_PARTM</name>
<dbReference type="RefSeq" id="WP_042384106.1">
    <property type="nucleotide sequence ID" value="NZ_AP025621.1"/>
</dbReference>
<evidence type="ECO:0008006" key="3">
    <source>
        <dbReference type="Google" id="ProtNLM"/>
    </source>
</evidence>
<accession>A0AAN0YTR4</accession>
<dbReference type="AlphaFoldDB" id="A0AAN0YTR4"/>
<evidence type="ECO:0000313" key="1">
    <source>
        <dbReference type="EMBL" id="ANZ31458.1"/>
    </source>
</evidence>
<dbReference type="PROSITE" id="PS51257">
    <property type="entry name" value="PROKAR_LIPOPROTEIN"/>
    <property type="match status" value="1"/>
</dbReference>
<reference evidence="2" key="1">
    <citation type="journal article" date="2016" name="Genome Announc.">
        <title>Complete Genome Sequence of Geobacillus thermoglucosidasius NCIMB 11955, the Progenitor of a Bioethanol Production Strain.</title>
        <authorList>
            <person name="Sheng L."/>
            <person name="Zhang Y."/>
            <person name="Minton N.P."/>
        </authorList>
    </citation>
    <scope>NUCLEOTIDE SEQUENCE [LARGE SCALE GENOMIC DNA]</scope>
    <source>
        <strain evidence="2">NCIMB 11955</strain>
    </source>
</reference>
<proteinExistence type="predicted"/>
<dbReference type="GeneID" id="56926926"/>
<evidence type="ECO:0000313" key="2">
    <source>
        <dbReference type="Proteomes" id="UP000093052"/>
    </source>
</evidence>
<keyword evidence="2" id="KW-1185">Reference proteome</keyword>
<dbReference type="EMBL" id="CP016622">
    <property type="protein sequence ID" value="ANZ31458.1"/>
    <property type="molecule type" value="Genomic_DNA"/>
</dbReference>
<dbReference type="Proteomes" id="UP000093052">
    <property type="component" value="Chromosome"/>
</dbReference>
<sequence length="90" mass="10182">MRNEKSDGMFALYIALSISGCIIANTAEVMTPYPECLCVVCANAGHYWRDDMACYFRMAVALMAEQRKEQPIGEAETFRKGNRKKFSFLA</sequence>